<dbReference type="AlphaFoldDB" id="A0A8D8BME9"/>
<organism evidence="2">
    <name type="scientific">Culex pipiens</name>
    <name type="common">House mosquito</name>
    <dbReference type="NCBI Taxonomy" id="7175"/>
    <lineage>
        <taxon>Eukaryota</taxon>
        <taxon>Metazoa</taxon>
        <taxon>Ecdysozoa</taxon>
        <taxon>Arthropoda</taxon>
        <taxon>Hexapoda</taxon>
        <taxon>Insecta</taxon>
        <taxon>Pterygota</taxon>
        <taxon>Neoptera</taxon>
        <taxon>Endopterygota</taxon>
        <taxon>Diptera</taxon>
        <taxon>Nematocera</taxon>
        <taxon>Culicoidea</taxon>
        <taxon>Culicidae</taxon>
        <taxon>Culicinae</taxon>
        <taxon>Culicini</taxon>
        <taxon>Culex</taxon>
        <taxon>Culex</taxon>
    </lineage>
</organism>
<dbReference type="EMBL" id="HBUE01082594">
    <property type="protein sequence ID" value="CAG6478133.1"/>
    <property type="molecule type" value="Transcribed_RNA"/>
</dbReference>
<proteinExistence type="predicted"/>
<evidence type="ECO:0000313" key="2">
    <source>
        <dbReference type="EMBL" id="CAG6478133.1"/>
    </source>
</evidence>
<reference evidence="2" key="1">
    <citation type="submission" date="2021-05" db="EMBL/GenBank/DDBJ databases">
        <authorList>
            <person name="Alioto T."/>
            <person name="Alioto T."/>
            <person name="Gomez Garrido J."/>
        </authorList>
    </citation>
    <scope>NUCLEOTIDE SEQUENCE</scope>
</reference>
<accession>A0A8D8BME9</accession>
<protein>
    <submittedName>
        <fullName evidence="2">(northern house mosquito) hypothetical protein</fullName>
    </submittedName>
</protein>
<name>A0A8D8BME9_CULPI</name>
<feature type="region of interest" description="Disordered" evidence="1">
    <location>
        <begin position="83"/>
        <end position="103"/>
    </location>
</feature>
<evidence type="ECO:0000256" key="1">
    <source>
        <dbReference type="SAM" id="MobiDB-lite"/>
    </source>
</evidence>
<sequence length="170" mass="19053">MLSITAVQLFCRSLAAGSLAALLFFREMLHWSSMETSSCPLLSVRSPRVRDRHVAGSATLTVSVSKNQTETEALRRIRVSIQRRRPKRRDPGEATTEGGRPKRGTPTIWFLQALADLLPSFPFVFLRSMIPLYCSVALCFSRAMFCSLLRDSSTLAKVFRLTFPPEALIC</sequence>